<keyword evidence="8" id="KW-1185">Reference proteome</keyword>
<evidence type="ECO:0000256" key="1">
    <source>
        <dbReference type="ARBA" id="ARBA00004141"/>
    </source>
</evidence>
<evidence type="ECO:0000256" key="4">
    <source>
        <dbReference type="ARBA" id="ARBA00023136"/>
    </source>
</evidence>
<keyword evidence="4 5" id="KW-0472">Membrane</keyword>
<evidence type="ECO:0000313" key="7">
    <source>
        <dbReference type="EMBL" id="SKA75886.1"/>
    </source>
</evidence>
<dbReference type="EMBL" id="FUYF01000002">
    <property type="protein sequence ID" value="SKA75886.1"/>
    <property type="molecule type" value="Genomic_DNA"/>
</dbReference>
<keyword evidence="3 5" id="KW-1133">Transmembrane helix</keyword>
<dbReference type="Proteomes" id="UP000190286">
    <property type="component" value="Unassembled WGS sequence"/>
</dbReference>
<comment type="subcellular location">
    <subcellularLocation>
        <location evidence="1">Membrane</location>
        <topology evidence="1">Multi-pass membrane protein</topology>
    </subcellularLocation>
</comment>
<evidence type="ECO:0000259" key="6">
    <source>
        <dbReference type="Pfam" id="PF01957"/>
    </source>
</evidence>
<dbReference type="OrthoDB" id="5054at2"/>
<dbReference type="RefSeq" id="WP_078783511.1">
    <property type="nucleotide sequence ID" value="NZ_CAJKTF010000002.1"/>
</dbReference>
<protein>
    <submittedName>
        <fullName evidence="7">Membrane protein implicated in regulation of membrane protease activity</fullName>
    </submittedName>
</protein>
<evidence type="ECO:0000256" key="3">
    <source>
        <dbReference type="ARBA" id="ARBA00022989"/>
    </source>
</evidence>
<keyword evidence="7" id="KW-0645">Protease</keyword>
<organism evidence="7 8">
    <name type="scientific">Gemmiger formicilis</name>
    <dbReference type="NCBI Taxonomy" id="745368"/>
    <lineage>
        <taxon>Bacteria</taxon>
        <taxon>Bacillati</taxon>
        <taxon>Bacillota</taxon>
        <taxon>Clostridia</taxon>
        <taxon>Eubacteriales</taxon>
        <taxon>Gemmiger</taxon>
    </lineage>
</organism>
<dbReference type="InterPro" id="IPR002810">
    <property type="entry name" value="NfeD-like_C"/>
</dbReference>
<proteinExistence type="predicted"/>
<feature type="domain" description="NfeD-like C-terminal" evidence="6">
    <location>
        <begin position="88"/>
        <end position="141"/>
    </location>
</feature>
<keyword evidence="7" id="KW-0378">Hydrolase</keyword>
<dbReference type="GO" id="GO:0006508">
    <property type="term" value="P:proteolysis"/>
    <property type="evidence" value="ECO:0007669"/>
    <property type="project" value="UniProtKB-KW"/>
</dbReference>
<evidence type="ECO:0000256" key="2">
    <source>
        <dbReference type="ARBA" id="ARBA00022692"/>
    </source>
</evidence>
<accession>A0A1T4WEX1</accession>
<dbReference type="PANTHER" id="PTHR33507">
    <property type="entry name" value="INNER MEMBRANE PROTEIN YBBJ"/>
    <property type="match status" value="1"/>
</dbReference>
<gene>
    <name evidence="7" type="ORF">SAMN02745178_00497</name>
</gene>
<dbReference type="SUPFAM" id="SSF141322">
    <property type="entry name" value="NfeD domain-like"/>
    <property type="match status" value="1"/>
</dbReference>
<dbReference type="Gene3D" id="2.40.50.140">
    <property type="entry name" value="Nucleic acid-binding proteins"/>
    <property type="match status" value="1"/>
</dbReference>
<dbReference type="GeneID" id="93336989"/>
<evidence type="ECO:0000313" key="8">
    <source>
        <dbReference type="Proteomes" id="UP000190286"/>
    </source>
</evidence>
<dbReference type="AlphaFoldDB" id="A0A1T4WEX1"/>
<dbReference type="InterPro" id="IPR052165">
    <property type="entry name" value="Membrane_assoc_protease"/>
</dbReference>
<dbReference type="GO" id="GO:0005886">
    <property type="term" value="C:plasma membrane"/>
    <property type="evidence" value="ECO:0007669"/>
    <property type="project" value="TreeGrafter"/>
</dbReference>
<feature type="transmembrane region" description="Helical" evidence="5">
    <location>
        <begin position="30"/>
        <end position="63"/>
    </location>
</feature>
<keyword evidence="2 5" id="KW-0812">Transmembrane</keyword>
<dbReference type="InterPro" id="IPR012340">
    <property type="entry name" value="NA-bd_OB-fold"/>
</dbReference>
<sequence length="149" mass="15683">MWFDTILWLVAVVAFIMVEAATTALVSVWFAVGAAAAMLVSFFNVGFGWQMLVFAVVSAITLGLMLPRLISRRGAHRAPVTNGSPLTIGKQGVVLVDIEPGLPGRVRVDGLDWQARAEVTLPQGTRCKVVAVDGAILIVAPVTADAAAV</sequence>
<evidence type="ECO:0000256" key="5">
    <source>
        <dbReference type="SAM" id="Phobius"/>
    </source>
</evidence>
<dbReference type="PANTHER" id="PTHR33507:SF3">
    <property type="entry name" value="INNER MEMBRANE PROTEIN YBBJ"/>
    <property type="match status" value="1"/>
</dbReference>
<dbReference type="Pfam" id="PF01957">
    <property type="entry name" value="NfeD"/>
    <property type="match status" value="1"/>
</dbReference>
<dbReference type="GO" id="GO:0008233">
    <property type="term" value="F:peptidase activity"/>
    <property type="evidence" value="ECO:0007669"/>
    <property type="project" value="UniProtKB-KW"/>
</dbReference>
<dbReference type="STRING" id="745368.SAMN02745178_00497"/>
<name>A0A1T4WEX1_9FIRM</name>
<reference evidence="7 8" key="1">
    <citation type="submission" date="2017-02" db="EMBL/GenBank/DDBJ databases">
        <authorList>
            <person name="Peterson S.W."/>
        </authorList>
    </citation>
    <scope>NUCLEOTIDE SEQUENCE [LARGE SCALE GENOMIC DNA]</scope>
    <source>
        <strain evidence="7 8">ATCC 27749</strain>
    </source>
</reference>